<dbReference type="InterPro" id="IPR020904">
    <property type="entry name" value="Sc_DH/Rdtase_CS"/>
</dbReference>
<evidence type="ECO:0000313" key="4">
    <source>
        <dbReference type="Proteomes" id="UP000663929"/>
    </source>
</evidence>
<sequence>MIDLHGKIALVTGGSRGIGRAIAIMMAEAGADVAFSYRSDHRAAEDTICEIKRKGREVLSLACDMTDAKACERFFQESSQKLGKVDIVVANAGIWHRAPIDEMTLDQWRETAANNLDSAFFISQLAARHFKAKKSGNLILISSTAGIRGEAFHAHYAASKGAIIALTRSLAAELSYHGINVNCVAPGWVDTDMTKHVFGDPTYRQTIEQSIPLRRIASPRDIAGVVVFLASSLARHIQGEVVNVNGGSLIR</sequence>
<dbReference type="CDD" id="cd05233">
    <property type="entry name" value="SDR_c"/>
    <property type="match status" value="1"/>
</dbReference>
<dbReference type="InterPro" id="IPR057326">
    <property type="entry name" value="KR_dom"/>
</dbReference>
<dbReference type="InterPro" id="IPR002347">
    <property type="entry name" value="SDR_fam"/>
</dbReference>
<reference evidence="3" key="1">
    <citation type="submission" date="2021-03" db="EMBL/GenBank/DDBJ databases">
        <title>Acanthopleuribacteraceae sp. M133.</title>
        <authorList>
            <person name="Wang G."/>
        </authorList>
    </citation>
    <scope>NUCLEOTIDE SEQUENCE</scope>
    <source>
        <strain evidence="3">M133</strain>
    </source>
</reference>
<name>A0A8A4TZS8_SULCO</name>
<accession>A0A8A4TZS8</accession>
<dbReference type="SMART" id="SM00822">
    <property type="entry name" value="PKS_KR"/>
    <property type="match status" value="1"/>
</dbReference>
<dbReference type="EMBL" id="CP071793">
    <property type="protein sequence ID" value="QTD52005.1"/>
    <property type="molecule type" value="Genomic_DNA"/>
</dbReference>
<keyword evidence="4" id="KW-1185">Reference proteome</keyword>
<dbReference type="GO" id="GO:0032787">
    <property type="term" value="P:monocarboxylic acid metabolic process"/>
    <property type="evidence" value="ECO:0007669"/>
    <property type="project" value="UniProtKB-ARBA"/>
</dbReference>
<gene>
    <name evidence="3" type="ORF">J3U87_05985</name>
</gene>
<dbReference type="Pfam" id="PF13561">
    <property type="entry name" value="adh_short_C2"/>
    <property type="match status" value="1"/>
</dbReference>
<protein>
    <submittedName>
        <fullName evidence="3">3-oxoacyl-ACP reductase FabG</fullName>
    </submittedName>
</protein>
<proteinExistence type="inferred from homology"/>
<dbReference type="KEGG" id="scor:J3U87_05985"/>
<dbReference type="PRINTS" id="PR00081">
    <property type="entry name" value="GDHRDH"/>
</dbReference>
<dbReference type="PROSITE" id="PS00061">
    <property type="entry name" value="ADH_SHORT"/>
    <property type="match status" value="1"/>
</dbReference>
<dbReference type="AlphaFoldDB" id="A0A8A4TZS8"/>
<feature type="domain" description="Ketoreductase" evidence="2">
    <location>
        <begin position="7"/>
        <end position="191"/>
    </location>
</feature>
<dbReference type="Gene3D" id="3.40.50.720">
    <property type="entry name" value="NAD(P)-binding Rossmann-like Domain"/>
    <property type="match status" value="1"/>
</dbReference>
<dbReference type="Proteomes" id="UP000663929">
    <property type="component" value="Chromosome"/>
</dbReference>
<dbReference type="PANTHER" id="PTHR42879">
    <property type="entry name" value="3-OXOACYL-(ACYL-CARRIER-PROTEIN) REDUCTASE"/>
    <property type="match status" value="1"/>
</dbReference>
<dbReference type="PRINTS" id="PR00080">
    <property type="entry name" value="SDRFAMILY"/>
</dbReference>
<evidence type="ECO:0000259" key="2">
    <source>
        <dbReference type="SMART" id="SM00822"/>
    </source>
</evidence>
<dbReference type="SUPFAM" id="SSF51735">
    <property type="entry name" value="NAD(P)-binding Rossmann-fold domains"/>
    <property type="match status" value="1"/>
</dbReference>
<organism evidence="3 4">
    <name type="scientific">Sulfidibacter corallicola</name>
    <dbReference type="NCBI Taxonomy" id="2818388"/>
    <lineage>
        <taxon>Bacteria</taxon>
        <taxon>Pseudomonadati</taxon>
        <taxon>Acidobacteriota</taxon>
        <taxon>Holophagae</taxon>
        <taxon>Acanthopleuribacterales</taxon>
        <taxon>Acanthopleuribacteraceae</taxon>
        <taxon>Sulfidibacter</taxon>
    </lineage>
</organism>
<dbReference type="NCBIfam" id="NF009466">
    <property type="entry name" value="PRK12826.1-2"/>
    <property type="match status" value="1"/>
</dbReference>
<dbReference type="RefSeq" id="WP_237382115.1">
    <property type="nucleotide sequence ID" value="NZ_CP071793.1"/>
</dbReference>
<dbReference type="NCBIfam" id="NF005559">
    <property type="entry name" value="PRK07231.1"/>
    <property type="match status" value="1"/>
</dbReference>
<dbReference type="PANTHER" id="PTHR42879:SF2">
    <property type="entry name" value="3-OXOACYL-[ACYL-CARRIER-PROTEIN] REDUCTASE FABG"/>
    <property type="match status" value="1"/>
</dbReference>
<dbReference type="FunFam" id="3.40.50.720:FF:000084">
    <property type="entry name" value="Short-chain dehydrogenase reductase"/>
    <property type="match status" value="1"/>
</dbReference>
<comment type="similarity">
    <text evidence="1">Belongs to the short-chain dehydrogenases/reductases (SDR) family.</text>
</comment>
<dbReference type="InterPro" id="IPR036291">
    <property type="entry name" value="NAD(P)-bd_dom_sf"/>
</dbReference>
<evidence type="ECO:0000256" key="1">
    <source>
        <dbReference type="ARBA" id="ARBA00006484"/>
    </source>
</evidence>
<dbReference type="InterPro" id="IPR050259">
    <property type="entry name" value="SDR"/>
</dbReference>
<evidence type="ECO:0000313" key="3">
    <source>
        <dbReference type="EMBL" id="QTD52005.1"/>
    </source>
</evidence>